<proteinExistence type="predicted"/>
<dbReference type="Proteomes" id="UP000186438">
    <property type="component" value="Unassembled WGS sequence"/>
</dbReference>
<evidence type="ECO:0008006" key="4">
    <source>
        <dbReference type="Google" id="ProtNLM"/>
    </source>
</evidence>
<accession>A0A1Q4I1G7</accession>
<keyword evidence="1" id="KW-1133">Transmembrane helix</keyword>
<keyword evidence="1" id="KW-0472">Membrane</keyword>
<keyword evidence="3" id="KW-1185">Reference proteome</keyword>
<name>A0A1Q4I1G7_9MYCO</name>
<keyword evidence="1" id="KW-0812">Transmembrane</keyword>
<feature type="transmembrane region" description="Helical" evidence="1">
    <location>
        <begin position="6"/>
        <end position="23"/>
    </location>
</feature>
<sequence>MAGIALYVGINVVVGPLVLFGLANTIAPKAAFATGAVMLGLIAFGGGGALLFVKGSAWARGIGMGLMIGWALSSIFTVGICTGLNPVLYHITR</sequence>
<dbReference type="EMBL" id="MPNT01000002">
    <property type="protein sequence ID" value="OJZ75809.1"/>
    <property type="molecule type" value="Genomic_DNA"/>
</dbReference>
<dbReference type="AlphaFoldDB" id="A0A1Q4I1G7"/>
<gene>
    <name evidence="2" type="ORF">BRW65_03860</name>
</gene>
<dbReference type="STRING" id="53378.BRW65_03860"/>
<protein>
    <recommendedName>
        <fullName evidence="4">Major facilitator superfamily (MFS) profile domain-containing protein</fullName>
    </recommendedName>
</protein>
<reference evidence="2 3" key="1">
    <citation type="submission" date="2016-11" db="EMBL/GenBank/DDBJ databases">
        <title>Genome sequences of unsequenced Mycobacteria.</title>
        <authorList>
            <person name="Greninger A.L."/>
            <person name="Fang F."/>
            <person name="Jerome K.R."/>
        </authorList>
    </citation>
    <scope>NUCLEOTIDE SEQUENCE [LARGE SCALE GENOMIC DNA]</scope>
    <source>
        <strain evidence="2 3">M11</strain>
    </source>
</reference>
<feature type="transmembrane region" description="Helical" evidence="1">
    <location>
        <begin position="65"/>
        <end position="89"/>
    </location>
</feature>
<evidence type="ECO:0000313" key="3">
    <source>
        <dbReference type="Proteomes" id="UP000186438"/>
    </source>
</evidence>
<organism evidence="2 3">
    <name type="scientific">Mycobacterium paraffinicum</name>
    <dbReference type="NCBI Taxonomy" id="53378"/>
    <lineage>
        <taxon>Bacteria</taxon>
        <taxon>Bacillati</taxon>
        <taxon>Actinomycetota</taxon>
        <taxon>Actinomycetes</taxon>
        <taxon>Mycobacteriales</taxon>
        <taxon>Mycobacteriaceae</taxon>
        <taxon>Mycobacterium</taxon>
    </lineage>
</organism>
<comment type="caution">
    <text evidence="2">The sequence shown here is derived from an EMBL/GenBank/DDBJ whole genome shotgun (WGS) entry which is preliminary data.</text>
</comment>
<evidence type="ECO:0000256" key="1">
    <source>
        <dbReference type="SAM" id="Phobius"/>
    </source>
</evidence>
<feature type="transmembrane region" description="Helical" evidence="1">
    <location>
        <begin position="30"/>
        <end position="53"/>
    </location>
</feature>
<evidence type="ECO:0000313" key="2">
    <source>
        <dbReference type="EMBL" id="OJZ75809.1"/>
    </source>
</evidence>